<dbReference type="InterPro" id="IPR043502">
    <property type="entry name" value="DNA/RNA_pol_sf"/>
</dbReference>
<dbReference type="EMBL" id="JABFUD020000003">
    <property type="protein sequence ID" value="KAI5082639.1"/>
    <property type="molecule type" value="Genomic_DNA"/>
</dbReference>
<feature type="domain" description="Reverse transcriptase Ty1/copia-type" evidence="1">
    <location>
        <begin position="1"/>
        <end position="166"/>
    </location>
</feature>
<protein>
    <recommendedName>
        <fullName evidence="1">Reverse transcriptase Ty1/copia-type domain-containing protein</fullName>
    </recommendedName>
</protein>
<sequence length="222" mass="26017">MHQMDVETAFLNGELEEEIYMVQPPYFVHPDYPEYVCRLLRSLYGLKQSPRQWNARFHSFMQSIHFQRLHTDVSVYIRHFGSHFVILALYVDDIVLLATSLPAMNQIKRALTATFRMSDGGELSYILGMQVLRHRPTHTMHLTQAKFAEGIVKKFNTSVHKHYWTPLPLIRQQTYSLHNEDTTLWVHDPLSKEYRSILGSIRYLVTCTRPDLAFALYARSTT</sequence>
<keyword evidence="3" id="KW-1185">Reference proteome</keyword>
<dbReference type="Pfam" id="PF07727">
    <property type="entry name" value="RVT_2"/>
    <property type="match status" value="1"/>
</dbReference>
<evidence type="ECO:0000313" key="2">
    <source>
        <dbReference type="EMBL" id="KAI5082639.1"/>
    </source>
</evidence>
<organism evidence="2 3">
    <name type="scientific">Adiantum capillus-veneris</name>
    <name type="common">Maidenhair fern</name>
    <dbReference type="NCBI Taxonomy" id="13818"/>
    <lineage>
        <taxon>Eukaryota</taxon>
        <taxon>Viridiplantae</taxon>
        <taxon>Streptophyta</taxon>
        <taxon>Embryophyta</taxon>
        <taxon>Tracheophyta</taxon>
        <taxon>Polypodiopsida</taxon>
        <taxon>Polypodiidae</taxon>
        <taxon>Polypodiales</taxon>
        <taxon>Pteridineae</taxon>
        <taxon>Pteridaceae</taxon>
        <taxon>Vittarioideae</taxon>
        <taxon>Adiantum</taxon>
    </lineage>
</organism>
<evidence type="ECO:0000313" key="3">
    <source>
        <dbReference type="Proteomes" id="UP000886520"/>
    </source>
</evidence>
<dbReference type="AlphaFoldDB" id="A0A9D4VAU0"/>
<comment type="caution">
    <text evidence="2">The sequence shown here is derived from an EMBL/GenBank/DDBJ whole genome shotgun (WGS) entry which is preliminary data.</text>
</comment>
<dbReference type="OrthoDB" id="1645289at2759"/>
<dbReference type="Proteomes" id="UP000886520">
    <property type="component" value="Chromosome 2"/>
</dbReference>
<proteinExistence type="predicted"/>
<accession>A0A9D4VAU0</accession>
<dbReference type="SUPFAM" id="SSF56672">
    <property type="entry name" value="DNA/RNA polymerases"/>
    <property type="match status" value="1"/>
</dbReference>
<dbReference type="InterPro" id="IPR013103">
    <property type="entry name" value="RVT_2"/>
</dbReference>
<evidence type="ECO:0000259" key="1">
    <source>
        <dbReference type="Pfam" id="PF07727"/>
    </source>
</evidence>
<name>A0A9D4VAU0_ADICA</name>
<gene>
    <name evidence="2" type="ORF">GOP47_0002382</name>
</gene>
<reference evidence="2" key="1">
    <citation type="submission" date="2021-01" db="EMBL/GenBank/DDBJ databases">
        <title>Adiantum capillus-veneris genome.</title>
        <authorList>
            <person name="Fang Y."/>
            <person name="Liao Q."/>
        </authorList>
    </citation>
    <scope>NUCLEOTIDE SEQUENCE</scope>
    <source>
        <strain evidence="2">H3</strain>
        <tissue evidence="2">Leaf</tissue>
    </source>
</reference>